<sequence>MDIALTKSAASNGPRFAKAQKGQHERRMASLVDWSINSWVAARRMLSRMAWLYFQHRLCSFFCPHTVRGCSDIVIRETADGHFDSRLSVCSGASTIWREDGQLSVGIWGVV</sequence>
<comment type="caution">
    <text evidence="1">The sequence shown here is derived from an EMBL/GenBank/DDBJ whole genome shotgun (WGS) entry which is preliminary data.</text>
</comment>
<evidence type="ECO:0000313" key="1">
    <source>
        <dbReference type="EMBL" id="GAU98623.1"/>
    </source>
</evidence>
<reference evidence="1 2" key="1">
    <citation type="journal article" date="2016" name="Nat. Commun.">
        <title>Extremotolerant tardigrade genome and improved radiotolerance of human cultured cells by tardigrade-unique protein.</title>
        <authorList>
            <person name="Hashimoto T."/>
            <person name="Horikawa D.D."/>
            <person name="Saito Y."/>
            <person name="Kuwahara H."/>
            <person name="Kozuka-Hata H."/>
            <person name="Shin-I T."/>
            <person name="Minakuchi Y."/>
            <person name="Ohishi K."/>
            <person name="Motoyama A."/>
            <person name="Aizu T."/>
            <person name="Enomoto A."/>
            <person name="Kondo K."/>
            <person name="Tanaka S."/>
            <person name="Hara Y."/>
            <person name="Koshikawa S."/>
            <person name="Sagara H."/>
            <person name="Miura T."/>
            <person name="Yokobori S."/>
            <person name="Miyagawa K."/>
            <person name="Suzuki Y."/>
            <person name="Kubo T."/>
            <person name="Oyama M."/>
            <person name="Kohara Y."/>
            <person name="Fujiyama A."/>
            <person name="Arakawa K."/>
            <person name="Katayama T."/>
            <person name="Toyoda A."/>
            <person name="Kunieda T."/>
        </authorList>
    </citation>
    <scope>NUCLEOTIDE SEQUENCE [LARGE SCALE GENOMIC DNA]</scope>
    <source>
        <strain evidence="1 2">YOKOZUNA-1</strain>
    </source>
</reference>
<keyword evidence="2" id="KW-1185">Reference proteome</keyword>
<dbReference type="AlphaFoldDB" id="A0A1D1VI84"/>
<proteinExistence type="predicted"/>
<name>A0A1D1VI84_RAMVA</name>
<organism evidence="1 2">
    <name type="scientific">Ramazzottius varieornatus</name>
    <name type="common">Water bear</name>
    <name type="synonym">Tardigrade</name>
    <dbReference type="NCBI Taxonomy" id="947166"/>
    <lineage>
        <taxon>Eukaryota</taxon>
        <taxon>Metazoa</taxon>
        <taxon>Ecdysozoa</taxon>
        <taxon>Tardigrada</taxon>
        <taxon>Eutardigrada</taxon>
        <taxon>Parachela</taxon>
        <taxon>Hypsibioidea</taxon>
        <taxon>Ramazzottiidae</taxon>
        <taxon>Ramazzottius</taxon>
    </lineage>
</organism>
<accession>A0A1D1VI84</accession>
<dbReference type="Proteomes" id="UP000186922">
    <property type="component" value="Unassembled WGS sequence"/>
</dbReference>
<gene>
    <name evidence="1" type="primary">RvY_09744</name>
    <name evidence="1" type="synonym">RvY_09744.2</name>
    <name evidence="1" type="ORF">RvY_09744-2</name>
</gene>
<protein>
    <submittedName>
        <fullName evidence="1">Uncharacterized protein</fullName>
    </submittedName>
</protein>
<evidence type="ECO:0000313" key="2">
    <source>
        <dbReference type="Proteomes" id="UP000186922"/>
    </source>
</evidence>
<dbReference type="EMBL" id="BDGG01000004">
    <property type="protein sequence ID" value="GAU98623.1"/>
    <property type="molecule type" value="Genomic_DNA"/>
</dbReference>